<evidence type="ECO:0000313" key="1">
    <source>
        <dbReference type="EMBL" id="GBM49187.1"/>
    </source>
</evidence>
<dbReference type="AlphaFoldDB" id="A0A4Y2G7G0"/>
<dbReference type="EMBL" id="BGPR01098421">
    <property type="protein sequence ID" value="GBM49187.1"/>
    <property type="molecule type" value="Genomic_DNA"/>
</dbReference>
<protein>
    <submittedName>
        <fullName evidence="1">Uncharacterized protein</fullName>
    </submittedName>
</protein>
<feature type="non-terminal residue" evidence="1">
    <location>
        <position position="37"/>
    </location>
</feature>
<accession>A0A4Y2G7G0</accession>
<evidence type="ECO:0000313" key="2">
    <source>
        <dbReference type="Proteomes" id="UP000499080"/>
    </source>
</evidence>
<proteinExistence type="predicted"/>
<dbReference type="Proteomes" id="UP000499080">
    <property type="component" value="Unassembled WGS sequence"/>
</dbReference>
<comment type="caution">
    <text evidence="1">The sequence shown here is derived from an EMBL/GenBank/DDBJ whole genome shotgun (WGS) entry which is preliminary data.</text>
</comment>
<keyword evidence="2" id="KW-1185">Reference proteome</keyword>
<gene>
    <name evidence="1" type="ORF">AVEN_96441_1</name>
</gene>
<reference evidence="1 2" key="1">
    <citation type="journal article" date="2019" name="Sci. Rep.">
        <title>Orb-weaving spider Araneus ventricosus genome elucidates the spidroin gene catalogue.</title>
        <authorList>
            <person name="Kono N."/>
            <person name="Nakamura H."/>
            <person name="Ohtoshi R."/>
            <person name="Moran D.A.P."/>
            <person name="Shinohara A."/>
            <person name="Yoshida Y."/>
            <person name="Fujiwara M."/>
            <person name="Mori M."/>
            <person name="Tomita M."/>
            <person name="Arakawa K."/>
        </authorList>
    </citation>
    <scope>NUCLEOTIDE SEQUENCE [LARGE SCALE GENOMIC DNA]</scope>
</reference>
<organism evidence="1 2">
    <name type="scientific">Araneus ventricosus</name>
    <name type="common">Orbweaver spider</name>
    <name type="synonym">Epeira ventricosa</name>
    <dbReference type="NCBI Taxonomy" id="182803"/>
    <lineage>
        <taxon>Eukaryota</taxon>
        <taxon>Metazoa</taxon>
        <taxon>Ecdysozoa</taxon>
        <taxon>Arthropoda</taxon>
        <taxon>Chelicerata</taxon>
        <taxon>Arachnida</taxon>
        <taxon>Araneae</taxon>
        <taxon>Araneomorphae</taxon>
        <taxon>Entelegynae</taxon>
        <taxon>Araneoidea</taxon>
        <taxon>Araneidae</taxon>
        <taxon>Araneus</taxon>
    </lineage>
</organism>
<sequence>MVSALDIKTVDLPQILDPVGQKREVQNAYWIRLTTGR</sequence>
<name>A0A4Y2G7G0_ARAVE</name>